<dbReference type="Pfam" id="PF07642">
    <property type="entry name" value="BBP2"/>
    <property type="match status" value="1"/>
</dbReference>
<dbReference type="AlphaFoldDB" id="A0A934NBF5"/>
<keyword evidence="1" id="KW-0732">Signal</keyword>
<evidence type="ECO:0000313" key="2">
    <source>
        <dbReference type="EMBL" id="MBJ7879570.1"/>
    </source>
</evidence>
<keyword evidence="3" id="KW-1185">Reference proteome</keyword>
<feature type="chain" id="PRO_5037505809" evidence="1">
    <location>
        <begin position="19"/>
        <end position="341"/>
    </location>
</feature>
<protein>
    <submittedName>
        <fullName evidence="2">Porin</fullName>
    </submittedName>
</protein>
<organism evidence="2 3">
    <name type="scientific">Gelidibacter salicanalis</name>
    <dbReference type="NCBI Taxonomy" id="291193"/>
    <lineage>
        <taxon>Bacteria</taxon>
        <taxon>Pseudomonadati</taxon>
        <taxon>Bacteroidota</taxon>
        <taxon>Flavobacteriia</taxon>
        <taxon>Flavobacteriales</taxon>
        <taxon>Flavobacteriaceae</taxon>
        <taxon>Gelidibacter</taxon>
    </lineage>
</organism>
<evidence type="ECO:0000256" key="1">
    <source>
        <dbReference type="SAM" id="SignalP"/>
    </source>
</evidence>
<accession>A0A934NBF5</accession>
<name>A0A934NBF5_9FLAO</name>
<proteinExistence type="predicted"/>
<gene>
    <name evidence="2" type="ORF">JEM65_02710</name>
</gene>
<dbReference type="RefSeq" id="WP_199597017.1">
    <property type="nucleotide sequence ID" value="NZ_JAEHJZ010000004.1"/>
</dbReference>
<dbReference type="InterPro" id="IPR011486">
    <property type="entry name" value="BBP2"/>
</dbReference>
<dbReference type="Proteomes" id="UP000662373">
    <property type="component" value="Unassembled WGS sequence"/>
</dbReference>
<comment type="caution">
    <text evidence="2">The sequence shown here is derived from an EMBL/GenBank/DDBJ whole genome shotgun (WGS) entry which is preliminary data.</text>
</comment>
<reference evidence="2 3" key="1">
    <citation type="submission" date="2020-09" db="EMBL/GenBank/DDBJ databases">
        <title>Draft genome of Gelidibacter salicanalis PAMC21136.</title>
        <authorList>
            <person name="Park H."/>
        </authorList>
    </citation>
    <scope>NUCLEOTIDE SEQUENCE [LARGE SCALE GENOMIC DNA]</scope>
    <source>
        <strain evidence="2 3">PAMC21136</strain>
    </source>
</reference>
<evidence type="ECO:0000313" key="3">
    <source>
        <dbReference type="Proteomes" id="UP000662373"/>
    </source>
</evidence>
<dbReference type="EMBL" id="JAEHJZ010000004">
    <property type="protein sequence ID" value="MBJ7879570.1"/>
    <property type="molecule type" value="Genomic_DNA"/>
</dbReference>
<sequence length="341" mass="37769">MKSKFTFLLVFFSLLLCAQEQQEKKFTITGSVDVYFRTNLTGPNEAYKDEEGNSIFLNPGTSFANRSGFSLGMANAIFSYEGEKVGFVADLVFGPRGEDAVFLSTGSANIINQLYAYWNVTDRVRLTLGNFNTFLGYEVISPAGNFYYSTSYMFSNGPFSHTGLKADVELSDELSLLLAVMNSTDYTEINLDGSYTLGGQLGFKDQYLNFIYGNQTGNSEATFQVDYTGGTDVSNAFFLGINATYNTTDGSGFYGAALYPKYTISETFALGLRGEYFGLHSENFDDDTVFAATLSANYTIQELTIIPELRVDNWSEDAYVDTNFDPTKHLASFLIAAVYKF</sequence>
<feature type="signal peptide" evidence="1">
    <location>
        <begin position="1"/>
        <end position="18"/>
    </location>
</feature>